<organism evidence="2 3">
    <name type="scientific">Niveomyces insectorum RCEF 264</name>
    <dbReference type="NCBI Taxonomy" id="1081102"/>
    <lineage>
        <taxon>Eukaryota</taxon>
        <taxon>Fungi</taxon>
        <taxon>Dikarya</taxon>
        <taxon>Ascomycota</taxon>
        <taxon>Pezizomycotina</taxon>
        <taxon>Sordariomycetes</taxon>
        <taxon>Hypocreomycetidae</taxon>
        <taxon>Hypocreales</taxon>
        <taxon>Cordycipitaceae</taxon>
        <taxon>Niveomyces</taxon>
    </lineage>
</organism>
<dbReference type="EMBL" id="AZHD01000004">
    <property type="protein sequence ID" value="OAA64655.1"/>
    <property type="molecule type" value="Genomic_DNA"/>
</dbReference>
<feature type="region of interest" description="Disordered" evidence="1">
    <location>
        <begin position="1"/>
        <end position="74"/>
    </location>
</feature>
<keyword evidence="3" id="KW-1185">Reference proteome</keyword>
<feature type="compositionally biased region" description="Low complexity" evidence="1">
    <location>
        <begin position="497"/>
        <end position="518"/>
    </location>
</feature>
<name>A0A167X8E7_9HYPO</name>
<feature type="compositionally biased region" description="Low complexity" evidence="1">
    <location>
        <begin position="1"/>
        <end position="10"/>
    </location>
</feature>
<evidence type="ECO:0000256" key="1">
    <source>
        <dbReference type="SAM" id="MobiDB-lite"/>
    </source>
</evidence>
<feature type="compositionally biased region" description="Polar residues" evidence="1">
    <location>
        <begin position="243"/>
        <end position="254"/>
    </location>
</feature>
<feature type="compositionally biased region" description="Low complexity" evidence="1">
    <location>
        <begin position="353"/>
        <end position="369"/>
    </location>
</feature>
<feature type="region of interest" description="Disordered" evidence="1">
    <location>
        <begin position="456"/>
        <end position="521"/>
    </location>
</feature>
<reference evidence="2 3" key="1">
    <citation type="journal article" date="2016" name="Genome Biol. Evol.">
        <title>Divergent and convergent evolution of fungal pathogenicity.</title>
        <authorList>
            <person name="Shang Y."/>
            <person name="Xiao G."/>
            <person name="Zheng P."/>
            <person name="Cen K."/>
            <person name="Zhan S."/>
            <person name="Wang C."/>
        </authorList>
    </citation>
    <scope>NUCLEOTIDE SEQUENCE [LARGE SCALE GENOMIC DNA]</scope>
    <source>
        <strain evidence="2 3">RCEF 264</strain>
    </source>
</reference>
<feature type="region of interest" description="Disordered" evidence="1">
    <location>
        <begin position="200"/>
        <end position="291"/>
    </location>
</feature>
<feature type="compositionally biased region" description="Pro residues" evidence="1">
    <location>
        <begin position="11"/>
        <end position="27"/>
    </location>
</feature>
<dbReference type="Proteomes" id="UP000076874">
    <property type="component" value="Unassembled WGS sequence"/>
</dbReference>
<gene>
    <name evidence="2" type="ORF">SPI_03302</name>
</gene>
<dbReference type="OrthoDB" id="5407653at2759"/>
<evidence type="ECO:0000313" key="2">
    <source>
        <dbReference type="EMBL" id="OAA64655.1"/>
    </source>
</evidence>
<dbReference type="AlphaFoldDB" id="A0A167X8E7"/>
<proteinExistence type="predicted"/>
<feature type="compositionally biased region" description="Low complexity" evidence="1">
    <location>
        <begin position="262"/>
        <end position="274"/>
    </location>
</feature>
<comment type="caution">
    <text evidence="2">The sequence shown here is derived from an EMBL/GenBank/DDBJ whole genome shotgun (WGS) entry which is preliminary data.</text>
</comment>
<sequence>MFGSMPIFATPLPPTAPPKNVPPPTPVQFPRYHPELTGDRSSTSPSSSGARNATTSGTSADRPRPRRKQPLTAILQSIVRPTEINRTHFEALGVHIHADAGLVDLVPDYHKVAPDFATWDDISYEDARTLNEATRRPISNGKQSPGIQTYLDRKRELSFDNNAAYRTVRRMQPLTPGQPPVRLGNAYEFYRHLENFSAFWDDTSMPPTPVANEEEENSSAAASSPSSSTAHTDRQPQGEDSGGDNTETSNNGSGDSVDDDASVSSTSSAAVTTDSESKPSSPGRDGPASVPEIRFYRTGAGSQMPSEFRINIVMAFLKLVAYDFGCNVSAPRMEPRLYLNAGTLPAEDAAHSQDPLQPQEQQQQQQHKQPSSYFASGCIFIFRSPTTREAARAGIVEGPLAAVSARHTTSFPGAPDAVDKESCIDLARELVAALLTAQHRAREGRAERRLGEGAWWTTKPRWGGGSGGPIGREVDAAPNTDDTLDTKAEGPGGVGSSSGSSSSLGVVSGSSSTTSGSGPAAARFSGLSGGGANGFRSLAGRPNLAAAAAAAAASSSGSTAVGAASAAGAAAAMATRGAAYAAKKPRKGLALYDNYRLVRPPSSSWDKKTRYRAIGRVRGVDYDDVFVVNALFHHLSVVRVRVPQRLLQALDGEDVDDDGDDDAAPSWGRLEVVRSPWYDFFQVQDRLAALRVVWAMLAYLMRADDEPASTAAATAAANEDVAMGNAT</sequence>
<feature type="compositionally biased region" description="Low complexity" evidence="1">
    <location>
        <begin position="218"/>
        <end position="228"/>
    </location>
</feature>
<protein>
    <submittedName>
        <fullName evidence="2">Uncharacterized protein</fullName>
    </submittedName>
</protein>
<accession>A0A167X8E7</accession>
<evidence type="ECO:0000313" key="3">
    <source>
        <dbReference type="Proteomes" id="UP000076874"/>
    </source>
</evidence>
<feature type="region of interest" description="Disordered" evidence="1">
    <location>
        <begin position="348"/>
        <end position="369"/>
    </location>
</feature>
<feature type="compositionally biased region" description="Polar residues" evidence="1">
    <location>
        <begin position="49"/>
        <end position="59"/>
    </location>
</feature>
<dbReference type="STRING" id="1081102.A0A167X8E7"/>